<evidence type="ECO:0000256" key="1">
    <source>
        <dbReference type="SAM" id="MobiDB-lite"/>
    </source>
</evidence>
<reference evidence="2" key="1">
    <citation type="submission" date="2022-08" db="EMBL/GenBank/DDBJ databases">
        <authorList>
            <consortium name="DOE Joint Genome Institute"/>
            <person name="Min B."/>
            <person name="Riley R."/>
            <person name="Sierra-Patev S."/>
            <person name="Naranjo-Ortiz M."/>
            <person name="Looney B."/>
            <person name="Konkel Z."/>
            <person name="Slot J.C."/>
            <person name="Sakamoto Y."/>
            <person name="Steenwyk J.L."/>
            <person name="Rokas A."/>
            <person name="Carro J."/>
            <person name="Camarero S."/>
            <person name="Ferreira P."/>
            <person name="Molpeceres G."/>
            <person name="Ruiz-Duenas F.J."/>
            <person name="Serrano A."/>
            <person name="Henrissat B."/>
            <person name="Drula E."/>
            <person name="Hughes K.W."/>
            <person name="Mata J.L."/>
            <person name="Ishikawa N.K."/>
            <person name="Vargas-Isla R."/>
            <person name="Ushijima S."/>
            <person name="Smith C.A."/>
            <person name="Ahrendt S."/>
            <person name="Andreopoulos W."/>
            <person name="He G."/>
            <person name="Labutti K."/>
            <person name="Lipzen A."/>
            <person name="Ng V."/>
            <person name="Sandor L."/>
            <person name="Barry K."/>
            <person name="Martinez A.T."/>
            <person name="Xiao Y."/>
            <person name="Gibbons J.G."/>
            <person name="Terashima K."/>
            <person name="Hibbett D.S."/>
            <person name="Grigoriev I.V."/>
        </authorList>
    </citation>
    <scope>NUCLEOTIDE SEQUENCE</scope>
    <source>
        <strain evidence="2">TFB9207</strain>
    </source>
</reference>
<feature type="region of interest" description="Disordered" evidence="1">
    <location>
        <begin position="97"/>
        <end position="116"/>
    </location>
</feature>
<gene>
    <name evidence="2" type="ORF">F5878DRAFT_647651</name>
</gene>
<feature type="region of interest" description="Disordered" evidence="1">
    <location>
        <begin position="261"/>
        <end position="288"/>
    </location>
</feature>
<name>A0AA38NVQ2_9AGAR</name>
<evidence type="ECO:0000313" key="2">
    <source>
        <dbReference type="EMBL" id="KAJ3831415.1"/>
    </source>
</evidence>
<dbReference type="AlphaFoldDB" id="A0AA38NVQ2"/>
<accession>A0AA38NVQ2</accession>
<sequence>MRPGSPIQGPQDFDVAAVLDQLFLDQQNSVEPPVEDDAEVQSVLSALSELTDSEVEEPDSEIEDEETPSRSTFSFVDCIPSSLRSFSSRFRAPLDEALTDPTESEEFTPPDGLSGLKRRRWLKTQRNHRKKRKKEQLSQLHLDSRLRDITKKRARGIQPIFTPNNFSAESLPHTKKGWAGLKSKLEAFCPELTDLLGEEYQMELVDWNGEDTHGVVDTIGRIIVILGGKPKDKKGERRDRTWTATMTNLKTLLQDARDKMTFTSKQKSSMRGQYPSVAMGTSFGGGSQ</sequence>
<feature type="compositionally biased region" description="Polar residues" evidence="1">
    <location>
        <begin position="261"/>
        <end position="271"/>
    </location>
</feature>
<feature type="non-terminal residue" evidence="2">
    <location>
        <position position="1"/>
    </location>
</feature>
<dbReference type="EMBL" id="MU807491">
    <property type="protein sequence ID" value="KAJ3831415.1"/>
    <property type="molecule type" value="Genomic_DNA"/>
</dbReference>
<comment type="caution">
    <text evidence="2">The sequence shown here is derived from an EMBL/GenBank/DDBJ whole genome shotgun (WGS) entry which is preliminary data.</text>
</comment>
<keyword evidence="3" id="KW-1185">Reference proteome</keyword>
<feature type="compositionally biased region" description="Acidic residues" evidence="1">
    <location>
        <begin position="51"/>
        <end position="66"/>
    </location>
</feature>
<feature type="region of interest" description="Disordered" evidence="1">
    <location>
        <begin position="48"/>
        <end position="72"/>
    </location>
</feature>
<evidence type="ECO:0000313" key="3">
    <source>
        <dbReference type="Proteomes" id="UP001163846"/>
    </source>
</evidence>
<organism evidence="2 3">
    <name type="scientific">Lentinula raphanica</name>
    <dbReference type="NCBI Taxonomy" id="153919"/>
    <lineage>
        <taxon>Eukaryota</taxon>
        <taxon>Fungi</taxon>
        <taxon>Dikarya</taxon>
        <taxon>Basidiomycota</taxon>
        <taxon>Agaricomycotina</taxon>
        <taxon>Agaricomycetes</taxon>
        <taxon>Agaricomycetidae</taxon>
        <taxon>Agaricales</taxon>
        <taxon>Marasmiineae</taxon>
        <taxon>Omphalotaceae</taxon>
        <taxon>Lentinula</taxon>
    </lineage>
</organism>
<protein>
    <submittedName>
        <fullName evidence="2">Uncharacterized protein</fullName>
    </submittedName>
</protein>
<proteinExistence type="predicted"/>
<dbReference type="Proteomes" id="UP001163846">
    <property type="component" value="Unassembled WGS sequence"/>
</dbReference>